<organism evidence="2 3">
    <name type="scientific">Nannocystis pusilla</name>
    <dbReference type="NCBI Taxonomy" id="889268"/>
    <lineage>
        <taxon>Bacteria</taxon>
        <taxon>Pseudomonadati</taxon>
        <taxon>Myxococcota</taxon>
        <taxon>Polyangia</taxon>
        <taxon>Nannocystales</taxon>
        <taxon>Nannocystaceae</taxon>
        <taxon>Nannocystis</taxon>
    </lineage>
</organism>
<keyword evidence="3" id="KW-1185">Reference proteome</keyword>
<accession>A0ABS7TZH2</accession>
<feature type="compositionally biased region" description="Acidic residues" evidence="1">
    <location>
        <begin position="41"/>
        <end position="51"/>
    </location>
</feature>
<protein>
    <submittedName>
        <fullName evidence="2">FG-GAP-like repeat-containing protein</fullName>
    </submittedName>
</protein>
<feature type="region of interest" description="Disordered" evidence="1">
    <location>
        <begin position="29"/>
        <end position="51"/>
    </location>
</feature>
<name>A0ABS7TZH2_9BACT</name>
<reference evidence="2" key="1">
    <citation type="submission" date="2021-08" db="EMBL/GenBank/DDBJ databases">
        <authorList>
            <person name="Stevens D.C."/>
        </authorList>
    </citation>
    <scope>NUCLEOTIDE SEQUENCE</scope>
    <source>
        <strain evidence="2">DSM 53165</strain>
    </source>
</reference>
<evidence type="ECO:0000256" key="1">
    <source>
        <dbReference type="SAM" id="MobiDB-lite"/>
    </source>
</evidence>
<dbReference type="RefSeq" id="WP_224195411.1">
    <property type="nucleotide sequence ID" value="NZ_JAIRAU010000043.1"/>
</dbReference>
<proteinExistence type="predicted"/>
<dbReference type="SUPFAM" id="SSF69318">
    <property type="entry name" value="Integrin alpha N-terminal domain"/>
    <property type="match status" value="2"/>
</dbReference>
<dbReference type="Proteomes" id="UP001139031">
    <property type="component" value="Unassembled WGS sequence"/>
</dbReference>
<dbReference type="InterPro" id="IPR028994">
    <property type="entry name" value="Integrin_alpha_N"/>
</dbReference>
<gene>
    <name evidence="2" type="ORF">K7C98_30990</name>
</gene>
<sequence>MSVVASRSAVVAVLFVGCSYEPTVGGDDVGVELTEGAGSSEADEAGDDTTEDAPKLCEDACEDGAAACEGDGVARCAADEHGCLAWLAPEPCPEGQACSDGACSAAAGFVREAEAWAVPAGGRAGAGYATPSGRAAAVGDDDWELLDLDGDGALDLVRTAAAYPAGDGFVTRTKGFPLGPFWEVHRGGGIDGFAAGPMAWSLPVGVGLGGRGLIASAGEPQVDGDLVWAVRDVDGDARPDLVVTGVRAPDDSLVPLGPADAPRWDVYRNDGSGFADQAEPWPLPTGSDGKFFHHVDGAAAAANGPAWSLLDLDGDGWSDLVITGRSAPPLHVVPGFPGSPHWQLHRGGPGGFEPSFALWSLPLGGGAETGFAGLSGGAAAPGDQLWALLDLDGDGRRELVVTGQLDDAAVGPAALALDGAPGWAVYSAGADGFELSPRTVAVPAAGGATGGRGYYAASGGQDIAGSSSGPYDANGWELLDLDGDRRLDLVVTNEAREIAGGVYKRGALGGDAPYWDVYFGTDAGFVAATRWPTPTGGFIGRGFLWARGVLDPVPENQGTVLWHTGDLDGDARPELVVTGLAAPGAGNDPWSWQVPGLDGKPHWQVHWQSR</sequence>
<evidence type="ECO:0000313" key="3">
    <source>
        <dbReference type="Proteomes" id="UP001139031"/>
    </source>
</evidence>
<comment type="caution">
    <text evidence="2">The sequence shown here is derived from an EMBL/GenBank/DDBJ whole genome shotgun (WGS) entry which is preliminary data.</text>
</comment>
<dbReference type="Gene3D" id="2.130.10.130">
    <property type="entry name" value="Integrin alpha, N-terminal"/>
    <property type="match status" value="1"/>
</dbReference>
<dbReference type="EMBL" id="JAIRAU010000043">
    <property type="protein sequence ID" value="MBZ5713678.1"/>
    <property type="molecule type" value="Genomic_DNA"/>
</dbReference>
<evidence type="ECO:0000313" key="2">
    <source>
        <dbReference type="EMBL" id="MBZ5713678.1"/>
    </source>
</evidence>
<dbReference type="PROSITE" id="PS51257">
    <property type="entry name" value="PROKAR_LIPOPROTEIN"/>
    <property type="match status" value="1"/>
</dbReference>